<sequence>MILRDVWIQCYKTTAQCTFAYISLHRVVCGYNRKYFFSICNVDHKTLFPCSKDKALSCTSEISHLLCAFVCTQVWGHFVCCSHVY</sequence>
<reference evidence="1" key="1">
    <citation type="thesis" date="2020" institute="ProQuest LLC" country="789 East Eisenhower Parkway, Ann Arbor, MI, USA">
        <title>Comparative Genomics and Chromosome Evolution.</title>
        <authorList>
            <person name="Mudd A.B."/>
        </authorList>
    </citation>
    <scope>NUCLEOTIDE SEQUENCE</scope>
    <source>
        <strain evidence="1">1538</strain>
        <tissue evidence="1">Blood</tissue>
    </source>
</reference>
<proteinExistence type="predicted"/>
<evidence type="ECO:0000313" key="1">
    <source>
        <dbReference type="EMBL" id="DBA27578.1"/>
    </source>
</evidence>
<comment type="caution">
    <text evidence="1">The sequence shown here is derived from an EMBL/GenBank/DDBJ whole genome shotgun (WGS) entry which is preliminary data.</text>
</comment>
<dbReference type="Proteomes" id="UP001181693">
    <property type="component" value="Unassembled WGS sequence"/>
</dbReference>
<accession>A0AAV3AZ88</accession>
<evidence type="ECO:0000313" key="2">
    <source>
        <dbReference type="Proteomes" id="UP001181693"/>
    </source>
</evidence>
<dbReference type="EMBL" id="DYDO01000003">
    <property type="protein sequence ID" value="DBA27578.1"/>
    <property type="molecule type" value="Genomic_DNA"/>
</dbReference>
<protein>
    <submittedName>
        <fullName evidence="1">Uncharacterized protein</fullName>
    </submittedName>
</protein>
<name>A0AAV3AZ88_PYXAD</name>
<organism evidence="1 2">
    <name type="scientific">Pyxicephalus adspersus</name>
    <name type="common">African bullfrog</name>
    <dbReference type="NCBI Taxonomy" id="30357"/>
    <lineage>
        <taxon>Eukaryota</taxon>
        <taxon>Metazoa</taxon>
        <taxon>Chordata</taxon>
        <taxon>Craniata</taxon>
        <taxon>Vertebrata</taxon>
        <taxon>Euteleostomi</taxon>
        <taxon>Amphibia</taxon>
        <taxon>Batrachia</taxon>
        <taxon>Anura</taxon>
        <taxon>Neobatrachia</taxon>
        <taxon>Ranoidea</taxon>
        <taxon>Pyxicephalidae</taxon>
        <taxon>Pyxicephalinae</taxon>
        <taxon>Pyxicephalus</taxon>
    </lineage>
</organism>
<dbReference type="AlphaFoldDB" id="A0AAV3AZ88"/>
<gene>
    <name evidence="1" type="ORF">GDO54_008053</name>
</gene>
<keyword evidence="2" id="KW-1185">Reference proteome</keyword>